<evidence type="ECO:0000313" key="2">
    <source>
        <dbReference type="Proteomes" id="UP001281614"/>
    </source>
</evidence>
<dbReference type="AlphaFoldDB" id="A0AAD9YGF9"/>
<proteinExistence type="predicted"/>
<organism evidence="1 2">
    <name type="scientific">Colletotrichum kahawae</name>
    <name type="common">Coffee berry disease fungus</name>
    <dbReference type="NCBI Taxonomy" id="34407"/>
    <lineage>
        <taxon>Eukaryota</taxon>
        <taxon>Fungi</taxon>
        <taxon>Dikarya</taxon>
        <taxon>Ascomycota</taxon>
        <taxon>Pezizomycotina</taxon>
        <taxon>Sordariomycetes</taxon>
        <taxon>Hypocreomycetidae</taxon>
        <taxon>Glomerellales</taxon>
        <taxon>Glomerellaceae</taxon>
        <taxon>Colletotrichum</taxon>
        <taxon>Colletotrichum gloeosporioides species complex</taxon>
    </lineage>
</organism>
<sequence length="131" mass="14334">MRLEACATTLSTTSVGHLNRGQSHHGPFSICGIAGDAYFGGASKTRLSRRYLLRQTNALHDVNQIQEATNSNAVAKFQNFVQQSPESQRIQALQQEVNTLRSAASITTAVLDERDKHRLNSPQAFDGTGHL</sequence>
<keyword evidence="2" id="KW-1185">Reference proteome</keyword>
<evidence type="ECO:0000313" key="1">
    <source>
        <dbReference type="EMBL" id="KAK2759218.1"/>
    </source>
</evidence>
<gene>
    <name evidence="1" type="ORF">CKAH01_16725</name>
</gene>
<dbReference type="Proteomes" id="UP001281614">
    <property type="component" value="Unassembled WGS sequence"/>
</dbReference>
<protein>
    <submittedName>
        <fullName evidence="1">Uncharacterized protein</fullName>
    </submittedName>
</protein>
<comment type="caution">
    <text evidence="1">The sequence shown here is derived from an EMBL/GenBank/DDBJ whole genome shotgun (WGS) entry which is preliminary data.</text>
</comment>
<dbReference type="EMBL" id="VYYT01000183">
    <property type="protein sequence ID" value="KAK2759218.1"/>
    <property type="molecule type" value="Genomic_DNA"/>
</dbReference>
<name>A0AAD9YGF9_COLKA</name>
<reference evidence="1" key="1">
    <citation type="submission" date="2023-02" db="EMBL/GenBank/DDBJ databases">
        <title>Colletotrichum kahawae CIFC_Que2 genome sequencing and assembly.</title>
        <authorList>
            <person name="Baroncelli R."/>
        </authorList>
    </citation>
    <scope>NUCLEOTIDE SEQUENCE</scope>
    <source>
        <strain evidence="1">CIFC_Que2</strain>
    </source>
</reference>
<accession>A0AAD9YGF9</accession>